<accession>A0A381TXC9</accession>
<evidence type="ECO:0000313" key="1">
    <source>
        <dbReference type="EMBL" id="SVA20509.1"/>
    </source>
</evidence>
<organism evidence="1">
    <name type="scientific">marine metagenome</name>
    <dbReference type="NCBI Taxonomy" id="408172"/>
    <lineage>
        <taxon>unclassified sequences</taxon>
        <taxon>metagenomes</taxon>
        <taxon>ecological metagenomes</taxon>
    </lineage>
</organism>
<feature type="non-terminal residue" evidence="1">
    <location>
        <position position="1"/>
    </location>
</feature>
<dbReference type="AlphaFoldDB" id="A0A381TXC9"/>
<gene>
    <name evidence="1" type="ORF">METZ01_LOCUS73363</name>
</gene>
<sequence>VHNRILFGVANQWVLLRTVLESLGIVFDASRETIEAS</sequence>
<name>A0A381TXC9_9ZZZZ</name>
<dbReference type="EMBL" id="UINC01005312">
    <property type="protein sequence ID" value="SVA20509.1"/>
    <property type="molecule type" value="Genomic_DNA"/>
</dbReference>
<proteinExistence type="predicted"/>
<protein>
    <submittedName>
        <fullName evidence="1">Uncharacterized protein</fullName>
    </submittedName>
</protein>
<reference evidence="1" key="1">
    <citation type="submission" date="2018-05" db="EMBL/GenBank/DDBJ databases">
        <authorList>
            <person name="Lanie J.A."/>
            <person name="Ng W.-L."/>
            <person name="Kazmierczak K.M."/>
            <person name="Andrzejewski T.M."/>
            <person name="Davidsen T.M."/>
            <person name="Wayne K.J."/>
            <person name="Tettelin H."/>
            <person name="Glass J.I."/>
            <person name="Rusch D."/>
            <person name="Podicherti R."/>
            <person name="Tsui H.-C.T."/>
            <person name="Winkler M.E."/>
        </authorList>
    </citation>
    <scope>NUCLEOTIDE SEQUENCE</scope>
</reference>